<proteinExistence type="inferred from homology"/>
<dbReference type="AlphaFoldDB" id="A0A9Q8SH74"/>
<evidence type="ECO:0000256" key="2">
    <source>
        <dbReference type="ARBA" id="ARBA00023002"/>
    </source>
</evidence>
<keyword evidence="5" id="KW-1185">Reference proteome</keyword>
<dbReference type="EMBL" id="CP019474">
    <property type="protein sequence ID" value="UQC77234.1"/>
    <property type="molecule type" value="Genomic_DNA"/>
</dbReference>
<accession>A0A9Q8SH74</accession>
<protein>
    <submittedName>
        <fullName evidence="4">Zinc-binding dehydrogenase</fullName>
    </submittedName>
</protein>
<dbReference type="SUPFAM" id="SSF51735">
    <property type="entry name" value="NAD(P)-binding Rossmann-fold domains"/>
    <property type="match status" value="1"/>
</dbReference>
<dbReference type="InterPro" id="IPR013149">
    <property type="entry name" value="ADH-like_C"/>
</dbReference>
<dbReference type="Gene3D" id="3.90.180.10">
    <property type="entry name" value="Medium-chain alcohol dehydrogenases, catalytic domain"/>
    <property type="match status" value="1"/>
</dbReference>
<dbReference type="Proteomes" id="UP000830671">
    <property type="component" value="Chromosome 2"/>
</dbReference>
<organism evidence="4 5">
    <name type="scientific">Colletotrichum lupini</name>
    <dbReference type="NCBI Taxonomy" id="145971"/>
    <lineage>
        <taxon>Eukaryota</taxon>
        <taxon>Fungi</taxon>
        <taxon>Dikarya</taxon>
        <taxon>Ascomycota</taxon>
        <taxon>Pezizomycotina</taxon>
        <taxon>Sordariomycetes</taxon>
        <taxon>Hypocreomycetidae</taxon>
        <taxon>Glomerellales</taxon>
        <taxon>Glomerellaceae</taxon>
        <taxon>Colletotrichum</taxon>
        <taxon>Colletotrichum acutatum species complex</taxon>
    </lineage>
</organism>
<name>A0A9Q8SH74_9PEZI</name>
<dbReference type="GO" id="GO:0016651">
    <property type="term" value="F:oxidoreductase activity, acting on NAD(P)H"/>
    <property type="evidence" value="ECO:0007669"/>
    <property type="project" value="InterPro"/>
</dbReference>
<dbReference type="InterPro" id="IPR011032">
    <property type="entry name" value="GroES-like_sf"/>
</dbReference>
<dbReference type="InterPro" id="IPR013154">
    <property type="entry name" value="ADH-like_N"/>
</dbReference>
<comment type="similarity">
    <text evidence="1">Belongs to the zinc-containing alcohol dehydrogenase family.</text>
</comment>
<dbReference type="KEGG" id="clup:CLUP02_02701"/>
<dbReference type="InterPro" id="IPR036291">
    <property type="entry name" value="NAD(P)-bd_dom_sf"/>
</dbReference>
<evidence type="ECO:0000256" key="1">
    <source>
        <dbReference type="ARBA" id="ARBA00008072"/>
    </source>
</evidence>
<dbReference type="PANTHER" id="PTHR45348">
    <property type="entry name" value="HYPOTHETICAL OXIDOREDUCTASE (EUROFUNG)"/>
    <property type="match status" value="1"/>
</dbReference>
<dbReference type="SMART" id="SM00829">
    <property type="entry name" value="PKS_ER"/>
    <property type="match status" value="1"/>
</dbReference>
<evidence type="ECO:0000259" key="3">
    <source>
        <dbReference type="SMART" id="SM00829"/>
    </source>
</evidence>
<dbReference type="Pfam" id="PF08240">
    <property type="entry name" value="ADH_N"/>
    <property type="match status" value="1"/>
</dbReference>
<dbReference type="InterPro" id="IPR020843">
    <property type="entry name" value="ER"/>
</dbReference>
<dbReference type="Pfam" id="PF00107">
    <property type="entry name" value="ADH_zinc_N"/>
    <property type="match status" value="1"/>
</dbReference>
<evidence type="ECO:0000313" key="5">
    <source>
        <dbReference type="Proteomes" id="UP000830671"/>
    </source>
</evidence>
<evidence type="ECO:0000313" key="4">
    <source>
        <dbReference type="EMBL" id="UQC77234.1"/>
    </source>
</evidence>
<keyword evidence="2" id="KW-0560">Oxidoreductase</keyword>
<dbReference type="GeneID" id="73336741"/>
<gene>
    <name evidence="4" type="ORF">CLUP02_02701</name>
</gene>
<dbReference type="PANTHER" id="PTHR45348:SF2">
    <property type="entry name" value="ZINC-TYPE ALCOHOL DEHYDROGENASE-LIKE PROTEIN C2E1P3.01"/>
    <property type="match status" value="1"/>
</dbReference>
<dbReference type="SUPFAM" id="SSF50129">
    <property type="entry name" value="GroES-like"/>
    <property type="match status" value="1"/>
</dbReference>
<dbReference type="InterPro" id="IPR047122">
    <property type="entry name" value="Trans-enoyl_RdTase-like"/>
</dbReference>
<dbReference type="Gene3D" id="3.40.50.720">
    <property type="entry name" value="NAD(P)-binding Rossmann-like Domain"/>
    <property type="match status" value="1"/>
</dbReference>
<feature type="domain" description="Enoyl reductase (ER)" evidence="3">
    <location>
        <begin position="5"/>
        <end position="344"/>
    </location>
</feature>
<dbReference type="CDD" id="cd08249">
    <property type="entry name" value="enoyl_reductase_like"/>
    <property type="match status" value="1"/>
</dbReference>
<dbReference type="RefSeq" id="XP_049138874.1">
    <property type="nucleotide sequence ID" value="XM_049281731.1"/>
</dbReference>
<sequence length="381" mass="40265">MAQNQAVKTVSAGNAQVVDVLVPGLPAADYLLVKTSAVAINPTDWKHVEAADHAGCVGSWVGCDYSGVVVEVGPGVTKGFKVGDRICGPVNGSNALREVDGSFARYIVVKSDLQILIPDNLSDEQAATLGIAITTVVRTAQECSSCKITPAEKSAPILINGGSTAMGIFGIQYAKLSGFSVITTASPHNFNFVKSLGADIVFDYRIPTVSKDIREYTQNGLTLAWDCQSTEESGILCAKALSTKGGSIANLLPISAGKGLQANPHVKIGTSLYYTVFGEPFGFFQTYEANAQDLEFGKMFWELSRGLLANGKVKPPPVILNKGGSGLQGVLVGLQESKSGKAWILQVSRANVIRSPLLTGACISITGLVEDKLLVFRRPTR</sequence>
<reference evidence="4" key="1">
    <citation type="journal article" date="2021" name="Mol. Plant Microbe Interact.">
        <title>Complete Genome Sequence of the Plant-Pathogenic Fungus Colletotrichum lupini.</title>
        <authorList>
            <person name="Baroncelli R."/>
            <person name="Pensec F."/>
            <person name="Da Lio D."/>
            <person name="Boufleur T."/>
            <person name="Vicente I."/>
            <person name="Sarrocco S."/>
            <person name="Picot A."/>
            <person name="Baraldi E."/>
            <person name="Sukno S."/>
            <person name="Thon M."/>
            <person name="Le Floch G."/>
        </authorList>
    </citation>
    <scope>NUCLEOTIDE SEQUENCE</scope>
    <source>
        <strain evidence="4">IMI 504893</strain>
    </source>
</reference>